<feature type="region of interest" description="Disordered" evidence="15">
    <location>
        <begin position="897"/>
        <end position="923"/>
    </location>
</feature>
<feature type="compositionally biased region" description="Polar residues" evidence="15">
    <location>
        <begin position="225"/>
        <end position="237"/>
    </location>
</feature>
<dbReference type="InterPro" id="IPR027080">
    <property type="entry name" value="Unc-13"/>
</dbReference>
<dbReference type="InterPro" id="IPR010439">
    <property type="entry name" value="MUN_dom"/>
</dbReference>
<dbReference type="FunFam" id="1.10.357.50:FF:000001">
    <property type="entry name" value="Protein unc-13 homolog B"/>
    <property type="match status" value="1"/>
</dbReference>
<dbReference type="GO" id="GO:0016081">
    <property type="term" value="P:synaptic vesicle docking"/>
    <property type="evidence" value="ECO:0007669"/>
    <property type="project" value="TreeGrafter"/>
</dbReference>
<dbReference type="PANTHER" id="PTHR10480:SF2">
    <property type="entry name" value="PROTEIN UNC-13 HOMOLOG C"/>
    <property type="match status" value="1"/>
</dbReference>
<dbReference type="GO" id="GO:0043195">
    <property type="term" value="C:terminal bouton"/>
    <property type="evidence" value="ECO:0007669"/>
    <property type="project" value="TreeGrafter"/>
</dbReference>
<evidence type="ECO:0000259" key="19">
    <source>
        <dbReference type="PROSITE" id="PS51259"/>
    </source>
</evidence>
<evidence type="ECO:0000313" key="21">
    <source>
        <dbReference type="Proteomes" id="UP000261640"/>
    </source>
</evidence>
<feature type="region of interest" description="Disordered" evidence="15">
    <location>
        <begin position="471"/>
        <end position="495"/>
    </location>
</feature>
<evidence type="ECO:0000256" key="13">
    <source>
        <dbReference type="ARBA" id="ARBA00023136"/>
    </source>
</evidence>
<evidence type="ECO:0000256" key="4">
    <source>
        <dbReference type="ARBA" id="ARBA00022490"/>
    </source>
</evidence>
<dbReference type="GO" id="GO:0098831">
    <property type="term" value="C:presynaptic active zone cytoplasmic component"/>
    <property type="evidence" value="ECO:0007669"/>
    <property type="project" value="TreeGrafter"/>
</dbReference>
<dbReference type="GO" id="GO:0005516">
    <property type="term" value="F:calmodulin binding"/>
    <property type="evidence" value="ECO:0007669"/>
    <property type="project" value="TreeGrafter"/>
</dbReference>
<feature type="domain" description="Phorbol-ester/DAG-type" evidence="17">
    <location>
        <begin position="1038"/>
        <end position="1088"/>
    </location>
</feature>
<dbReference type="Gene3D" id="1.20.58.1100">
    <property type="match status" value="1"/>
</dbReference>
<dbReference type="Gene3D" id="3.30.60.20">
    <property type="match status" value="1"/>
</dbReference>
<keyword evidence="12" id="KW-0175">Coiled coil</keyword>
<dbReference type="InterPro" id="IPR037302">
    <property type="entry name" value="Unc-13_C2B"/>
</dbReference>
<dbReference type="GO" id="GO:0042734">
    <property type="term" value="C:presynaptic membrane"/>
    <property type="evidence" value="ECO:0007669"/>
    <property type="project" value="TreeGrafter"/>
</dbReference>
<dbReference type="SMART" id="SM00109">
    <property type="entry name" value="C1"/>
    <property type="match status" value="1"/>
</dbReference>
<keyword evidence="8" id="KW-0863">Zinc-finger</keyword>
<dbReference type="InterPro" id="IPR000008">
    <property type="entry name" value="C2_dom"/>
</dbReference>
<dbReference type="GO" id="GO:0005509">
    <property type="term" value="F:calcium ion binding"/>
    <property type="evidence" value="ECO:0007669"/>
    <property type="project" value="InterPro"/>
</dbReference>
<dbReference type="SMART" id="SM01145">
    <property type="entry name" value="DUF1041"/>
    <property type="match status" value="1"/>
</dbReference>
<evidence type="ECO:0000256" key="12">
    <source>
        <dbReference type="ARBA" id="ARBA00023054"/>
    </source>
</evidence>
<feature type="domain" description="MHD1" evidence="18">
    <location>
        <begin position="1578"/>
        <end position="1721"/>
    </location>
</feature>
<dbReference type="InterPro" id="IPR046349">
    <property type="entry name" value="C1-like_sf"/>
</dbReference>
<protein>
    <submittedName>
        <fullName evidence="20">Unc-13 homolog C</fullName>
    </submittedName>
</protein>
<evidence type="ECO:0000313" key="20">
    <source>
        <dbReference type="Ensembl" id="ENSMAMP00000055358.1"/>
    </source>
</evidence>
<keyword evidence="6" id="KW-0479">Metal-binding</keyword>
<evidence type="ECO:0000256" key="10">
    <source>
        <dbReference type="ARBA" id="ARBA00022837"/>
    </source>
</evidence>
<evidence type="ECO:0000256" key="11">
    <source>
        <dbReference type="ARBA" id="ARBA00023018"/>
    </source>
</evidence>
<dbReference type="PROSITE" id="PS00479">
    <property type="entry name" value="ZF_DAG_PE_1"/>
    <property type="match status" value="1"/>
</dbReference>
<keyword evidence="7" id="KW-0677">Repeat</keyword>
<dbReference type="GeneTree" id="ENSGT00940000155174"/>
<dbReference type="Gene3D" id="1.10.357.50">
    <property type="match status" value="1"/>
</dbReference>
<dbReference type="CDD" id="cd08395">
    <property type="entry name" value="C2C_Munc13"/>
    <property type="match status" value="1"/>
</dbReference>
<feature type="region of interest" description="Disordered" evidence="15">
    <location>
        <begin position="213"/>
        <end position="237"/>
    </location>
</feature>
<dbReference type="CDD" id="cd04027">
    <property type="entry name" value="C2B_Munc13"/>
    <property type="match status" value="1"/>
</dbReference>
<dbReference type="FunFam" id="3.30.60.20:FF:000001">
    <property type="entry name" value="Protein unc-13 homolog B"/>
    <property type="match status" value="1"/>
</dbReference>
<dbReference type="Ensembl" id="ENSMAMT00000061120.1">
    <property type="protein sequence ID" value="ENSMAMP00000055358.1"/>
    <property type="gene ID" value="ENSMAMG00000002152.2"/>
</dbReference>
<evidence type="ECO:0000256" key="3">
    <source>
        <dbReference type="ARBA" id="ARBA00022483"/>
    </source>
</evidence>
<proteinExistence type="predicted"/>
<feature type="domain" description="C2" evidence="16">
    <location>
        <begin position="1144"/>
        <end position="1268"/>
    </location>
</feature>
<dbReference type="Gene3D" id="2.60.40.150">
    <property type="entry name" value="C2 domain"/>
    <property type="match status" value="2"/>
</dbReference>
<dbReference type="GO" id="GO:0016082">
    <property type="term" value="P:synaptic vesicle priming"/>
    <property type="evidence" value="ECO:0007669"/>
    <property type="project" value="TreeGrafter"/>
</dbReference>
<dbReference type="GO" id="GO:0005543">
    <property type="term" value="F:phospholipid binding"/>
    <property type="evidence" value="ECO:0007669"/>
    <property type="project" value="InterPro"/>
</dbReference>
<dbReference type="Proteomes" id="UP000261640">
    <property type="component" value="Unplaced"/>
</dbReference>
<evidence type="ECO:0000256" key="1">
    <source>
        <dbReference type="ARBA" id="ARBA00004170"/>
    </source>
</evidence>
<feature type="domain" description="C2" evidence="16">
    <location>
        <begin position="1981"/>
        <end position="2106"/>
    </location>
</feature>
<evidence type="ECO:0000256" key="5">
    <source>
        <dbReference type="ARBA" id="ARBA00022553"/>
    </source>
</evidence>
<dbReference type="GO" id="GO:0008270">
    <property type="term" value="F:zinc ion binding"/>
    <property type="evidence" value="ECO:0007669"/>
    <property type="project" value="UniProtKB-KW"/>
</dbReference>
<evidence type="ECO:0000256" key="9">
    <source>
        <dbReference type="ARBA" id="ARBA00022833"/>
    </source>
</evidence>
<dbReference type="InterPro" id="IPR014772">
    <property type="entry name" value="Munc13_dom-2"/>
</dbReference>
<evidence type="ECO:0000256" key="2">
    <source>
        <dbReference type="ARBA" id="ARBA00004496"/>
    </source>
</evidence>
<dbReference type="SUPFAM" id="SSF57889">
    <property type="entry name" value="Cysteine-rich domain"/>
    <property type="match status" value="1"/>
</dbReference>
<dbReference type="Pfam" id="PF06292">
    <property type="entry name" value="MUN"/>
    <property type="match status" value="1"/>
</dbReference>
<keyword evidence="13" id="KW-0472">Membrane</keyword>
<evidence type="ECO:0000256" key="14">
    <source>
        <dbReference type="ARBA" id="ARBA00034103"/>
    </source>
</evidence>
<name>A0A7N8XSK4_9TELE</name>
<dbReference type="PANTHER" id="PTHR10480">
    <property type="entry name" value="PROTEIN UNC-13 HOMOLOG"/>
    <property type="match status" value="1"/>
</dbReference>
<dbReference type="GO" id="GO:0061789">
    <property type="term" value="P:dense core granule priming"/>
    <property type="evidence" value="ECO:0007669"/>
    <property type="project" value="TreeGrafter"/>
</dbReference>
<feature type="compositionally biased region" description="Basic residues" evidence="15">
    <location>
        <begin position="472"/>
        <end position="485"/>
    </location>
</feature>
<feature type="region of interest" description="Disordered" evidence="15">
    <location>
        <begin position="769"/>
        <end position="789"/>
    </location>
</feature>
<keyword evidence="9" id="KW-0862">Zinc</keyword>
<dbReference type="SUPFAM" id="SSF49562">
    <property type="entry name" value="C2 domain (Calcium/lipid-binding domain, CaLB)"/>
    <property type="match status" value="2"/>
</dbReference>
<evidence type="ECO:0000259" key="16">
    <source>
        <dbReference type="PROSITE" id="PS50004"/>
    </source>
</evidence>
<dbReference type="FunFam" id="1.20.58.1100:FF:000001">
    <property type="entry name" value="Protein unc-13 homolog B"/>
    <property type="match status" value="1"/>
</dbReference>
<feature type="domain" description="MHD2" evidence="19">
    <location>
        <begin position="1823"/>
        <end position="1965"/>
    </location>
</feature>
<dbReference type="InterPro" id="IPR002219">
    <property type="entry name" value="PKC_DAG/PE"/>
</dbReference>
<dbReference type="GO" id="GO:0017075">
    <property type="term" value="F:syntaxin-1 binding"/>
    <property type="evidence" value="ECO:0007669"/>
    <property type="project" value="TreeGrafter"/>
</dbReference>
<evidence type="ECO:0000256" key="8">
    <source>
        <dbReference type="ARBA" id="ARBA00022771"/>
    </source>
</evidence>
<dbReference type="PROSITE" id="PS51258">
    <property type="entry name" value="MHD1"/>
    <property type="match status" value="1"/>
</dbReference>
<evidence type="ECO:0000256" key="15">
    <source>
        <dbReference type="SAM" id="MobiDB-lite"/>
    </source>
</evidence>
<keyword evidence="4" id="KW-0963">Cytoplasm</keyword>
<dbReference type="CDD" id="cd20859">
    <property type="entry name" value="C1_Munc13-2-like"/>
    <property type="match status" value="1"/>
</dbReference>
<evidence type="ECO:0000256" key="7">
    <source>
        <dbReference type="ARBA" id="ARBA00022737"/>
    </source>
</evidence>
<dbReference type="PROSITE" id="PS50081">
    <property type="entry name" value="ZF_DAG_PE_2"/>
    <property type="match status" value="1"/>
</dbReference>
<dbReference type="InterPro" id="IPR035892">
    <property type="entry name" value="C2_domain_sf"/>
</dbReference>
<dbReference type="InterPro" id="IPR014770">
    <property type="entry name" value="Munc13_1"/>
</dbReference>
<feature type="compositionally biased region" description="Basic and acidic residues" evidence="15">
    <location>
        <begin position="897"/>
        <end position="921"/>
    </location>
</feature>
<keyword evidence="21" id="KW-1185">Reference proteome</keyword>
<evidence type="ECO:0000259" key="17">
    <source>
        <dbReference type="PROSITE" id="PS50081"/>
    </source>
</evidence>
<dbReference type="PRINTS" id="PR00360">
    <property type="entry name" value="C2DOMAIN"/>
</dbReference>
<evidence type="ECO:0000256" key="6">
    <source>
        <dbReference type="ARBA" id="ARBA00022723"/>
    </source>
</evidence>
<dbReference type="FunFam" id="2.60.40.150:FF:000014">
    <property type="entry name" value="protein unc-13 homolog B"/>
    <property type="match status" value="1"/>
</dbReference>
<keyword evidence="3" id="KW-0268">Exocytosis</keyword>
<dbReference type="Gene3D" id="3.30.70.1820">
    <property type="entry name" value="L1 transposable element, RRM domain"/>
    <property type="match status" value="1"/>
</dbReference>
<reference evidence="20" key="2">
    <citation type="submission" date="2025-09" db="UniProtKB">
        <authorList>
            <consortium name="Ensembl"/>
        </authorList>
    </citation>
    <scope>IDENTIFICATION</scope>
</reference>
<dbReference type="Pfam" id="PF00130">
    <property type="entry name" value="C1_1"/>
    <property type="match status" value="1"/>
</dbReference>
<dbReference type="GO" id="GO:0031594">
    <property type="term" value="C:neuromuscular junction"/>
    <property type="evidence" value="ECO:0007669"/>
    <property type="project" value="TreeGrafter"/>
</dbReference>
<keyword evidence="11" id="KW-0770">Synapse</keyword>
<keyword evidence="5" id="KW-0597">Phosphoprotein</keyword>
<accession>A0A7N8XSK4</accession>
<dbReference type="Pfam" id="PF00168">
    <property type="entry name" value="C2"/>
    <property type="match status" value="2"/>
</dbReference>
<dbReference type="GO" id="GO:0030672">
    <property type="term" value="C:synaptic vesicle membrane"/>
    <property type="evidence" value="ECO:0007669"/>
    <property type="project" value="TreeGrafter"/>
</dbReference>
<comment type="subcellular location">
    <subcellularLocation>
        <location evidence="2">Cytoplasm</location>
    </subcellularLocation>
    <subcellularLocation>
        <location evidence="1">Membrane</location>
        <topology evidence="1">Peripheral membrane protein</topology>
    </subcellularLocation>
    <subcellularLocation>
        <location evidence="14">Synapse</location>
    </subcellularLocation>
</comment>
<organism evidence="20 21">
    <name type="scientific">Mastacembelus armatus</name>
    <name type="common">zig-zag eel</name>
    <dbReference type="NCBI Taxonomy" id="205130"/>
    <lineage>
        <taxon>Eukaryota</taxon>
        <taxon>Metazoa</taxon>
        <taxon>Chordata</taxon>
        <taxon>Craniata</taxon>
        <taxon>Vertebrata</taxon>
        <taxon>Euteleostomi</taxon>
        <taxon>Actinopterygii</taxon>
        <taxon>Neopterygii</taxon>
        <taxon>Teleostei</taxon>
        <taxon>Neoteleostei</taxon>
        <taxon>Acanthomorphata</taxon>
        <taxon>Anabantaria</taxon>
        <taxon>Synbranchiformes</taxon>
        <taxon>Mastacembelidae</taxon>
        <taxon>Mastacembelus</taxon>
    </lineage>
</organism>
<keyword evidence="10" id="KW-0106">Calcium</keyword>
<dbReference type="PROSITE" id="PS50004">
    <property type="entry name" value="C2"/>
    <property type="match status" value="2"/>
</dbReference>
<dbReference type="GO" id="GO:0035249">
    <property type="term" value="P:synaptic transmission, glutamatergic"/>
    <property type="evidence" value="ECO:0007669"/>
    <property type="project" value="TreeGrafter"/>
</dbReference>
<dbReference type="GO" id="GO:0019992">
    <property type="term" value="F:diacylglycerol binding"/>
    <property type="evidence" value="ECO:0007669"/>
    <property type="project" value="InterPro"/>
</dbReference>
<dbReference type="SMART" id="SM00239">
    <property type="entry name" value="C2"/>
    <property type="match status" value="2"/>
</dbReference>
<feature type="region of interest" description="Disordered" evidence="15">
    <location>
        <begin position="854"/>
        <end position="878"/>
    </location>
</feature>
<dbReference type="GO" id="GO:0099525">
    <property type="term" value="P:presynaptic dense core vesicle exocytosis"/>
    <property type="evidence" value="ECO:0007669"/>
    <property type="project" value="TreeGrafter"/>
</dbReference>
<dbReference type="PROSITE" id="PS51259">
    <property type="entry name" value="MHD2"/>
    <property type="match status" value="1"/>
</dbReference>
<dbReference type="FunFam" id="2.60.40.150:FF:000002">
    <property type="entry name" value="Protein unc-13 homolog B"/>
    <property type="match status" value="1"/>
</dbReference>
<sequence length="2151" mass="243748">MVSALIKTISSYIEKICKGMFTKKLANPIKKKERSENREPKLTTDLQAHNLTLSTTLKTTVKKISKCSSARNISLEEDDGKNDCSSLSPTFSYRVAIANGLPKSSLFLNNNESIFPEVLSIDSSYSDSLSETKPVRRLDEHKSHTMPVRRNRKSLISLAPSDGSSEGERVERSSLHTLRLGALRKLRKWKKSQECVSSDSEVSNWRKTLGIRSKSLDRTGRHQKSSTLEPGSSSTGCISQTQDVMEMIFKELQGISQIETELSELRGHVNALKSSIDEISSSVEVVQSEIEQLRSGFVQSRRETRDIHDYIKQISHQANNSTLRFINVPEERPEKTESLIYKILKDKMGFIDAHKTIKIELAHRLGQQRECSNAKPRPIIVIFATPQDRDLVLKKCYKLKGTGITVSTDSLTHDVKERKDKTMSSSQTYESMDIKVSGKDKVVESDDWDSMDSDKELEELSRNKYAMVISKPVHKSKSEKRRSHDHSRSGEEAGYSGAVHYADDSYYDPDKHAKAYYSDLTSGWLSQSDYSTPKLSRSESDCSKLCQSYSEDFSESQYFTRANGCSLLSSSDQELWQRKQEDMASSWYASPSHPLSHENQTYEHNEVETTETIDSGVSNGLVCMSGDRSHYSGSQLSLQGDLSPWKDWHHLEQGADSGLEASIEVSSPFDPSTIPGFPENITKCQEETAKVVPKEKFPELDVNHSFHQTQNKSTTMYRSQSEIRTEKVEEVPKSWSSRLSIDLSEKSFGFGFGSTLQRAKSALEVVWKSGSQSTPAPPEEPTNSSTSFMGRFRTLSTSSANSSSTKVDSDVYTESVFYKAEEEKTGAETDAGEQSVDSETHYVEVMEQVLANLENRTNANETDETGEPVQECETSQDYDVSDDIEIEEIIEEAVEVTEKVEQQQEDENKNVPEEKPTEAPPKKRIRPTFKEAALRAYRKQMAELEQQILAGGMILHYFSLYLCGGTGALIILYGIDSMPDLRRKRTVPLVRDLTLTARKAGISFALVNRSTLNNEELKLHVFKKTLQALIYPISSTTPHNFEVWTATAPTYCHECEGLLWGIARQGMRCSECGVKCHEKCQDLLNADCLQRAVEKSSKHGAEDKTQNIIMAMKERMKIREKNRPEVFEVIQEMFHISKEDFASHLKTAKQAVLDGTSKWSAKISITVMSAQGLQAKDKTGSSDPYVTVQVGKTKRRTKTIFGNLNPVWDEKFYFECHNATDRIKVRVWDEDDDIKSRVKQHFKRESDDFLGQTIIEVRTLSGEMDVWYNLDKRTDKSAVSGAIRLKISVEMKGEENVVPPHGQYTCLHENLFHYLTELKNNGVVKIPQVKGDEAWKVYYDDVSQEIVDEFAMRYGVESIYQAMTHFSCLSAKYMCPGVPAVMSNLLANINAYFAHTTTTTTTTASASDRFAASNFGREKFVKLLDQLHNSLRIDLSKYRDNFPAGNPERLQDLKSTVDLLTSITFFRMKVQELQSPPRASMVVKDCVKACLDSTYKYIFDNCHELYNQLLDQSRKQDIPREEQGPSIKNLDFWPKLITLMVSVIDEDRTAYTPVINQFPQELNVGRISSEITWCLFAQDMKYAMEEHEKHRLCKSTEYMNLHFKVKWFHNEYVRDLPAFKGVPPEYSLWFEPFVIQWLDENEDVAMDFLNGALERDKKDGFQQTSEHALFSCSVVDVFTQLNQSFEIIKKLECPNPQALAHFMCRFAKTINKVLLQYAAIISKDYPLYLNKENVPCILLNNIQQLRVQLEKMFESMGGKQLDAEASDLLKELQNKLNTVLDELSGVLGSSFKPVIEDCVKQMNQELIQMKGPAKGSNAAMDAETVLRPLMDLLDKNLMLFAKICEKTVLKRVLKELWKIVLNTIERTIVLPPLSDQSGAQMIFSAAKDLGQLSKLKEHVIREEARSLTPRQCAAMDLVLPTIKQYFHAGGNGLKKTFLEKSPDMKSLKYALSLYTQPTDALIKKYICTQTSQGQSPNGSVGEVSMQVNLISHPGTGEHKVSVKVVAVNNLIWQTSAMFRPFVEVNALGPHLADKKRKFSTKTKNNNWSPKYNETFQYVLSNEHGPENYELHVSVKDYCFAREDRVIGMTVIQLRELADKGSCSACYPLVKSISMDETGLTIMRILSQRTNDEVAKEFVRLKTDTRSAEEVS</sequence>
<evidence type="ECO:0000259" key="18">
    <source>
        <dbReference type="PROSITE" id="PS51258"/>
    </source>
</evidence>
<reference evidence="20" key="1">
    <citation type="submission" date="2025-08" db="UniProtKB">
        <authorList>
            <consortium name="Ensembl"/>
        </authorList>
    </citation>
    <scope>IDENTIFICATION</scope>
</reference>